<feature type="domain" description="Tubulin/FtsZ GTPase" evidence="3">
    <location>
        <begin position="19"/>
        <end position="184"/>
    </location>
</feature>
<keyword evidence="5" id="KW-0132">Cell division</keyword>
<organism evidence="5 6">
    <name type="scientific">Leptotrichia hofstadii F0254</name>
    <dbReference type="NCBI Taxonomy" id="634994"/>
    <lineage>
        <taxon>Bacteria</taxon>
        <taxon>Fusobacteriati</taxon>
        <taxon>Fusobacteriota</taxon>
        <taxon>Fusobacteriia</taxon>
        <taxon>Fusobacteriales</taxon>
        <taxon>Leptotrichiaceae</taxon>
        <taxon>Leptotrichia</taxon>
    </lineage>
</organism>
<dbReference type="HOGENOM" id="CLU_024865_0_1_0"/>
<keyword evidence="1" id="KW-0547">Nucleotide-binding</keyword>
<name>C9N0J0_9FUSO</name>
<reference evidence="5 6" key="1">
    <citation type="submission" date="2009-09" db="EMBL/GenBank/DDBJ databases">
        <authorList>
            <person name="Weinstock G."/>
            <person name="Sodergren E."/>
            <person name="Clifton S."/>
            <person name="Fulton L."/>
            <person name="Fulton B."/>
            <person name="Courtney L."/>
            <person name="Fronick C."/>
            <person name="Harrison M."/>
            <person name="Strong C."/>
            <person name="Farmer C."/>
            <person name="Delahaunty K."/>
            <person name="Markovic C."/>
            <person name="Hall O."/>
            <person name="Minx P."/>
            <person name="Tomlinson C."/>
            <person name="Mitreva M."/>
            <person name="Nelson J."/>
            <person name="Hou S."/>
            <person name="Wollam A."/>
            <person name="Pepin K.H."/>
            <person name="Johnson M."/>
            <person name="Bhonagiri V."/>
            <person name="Nash W.E."/>
            <person name="Warren W."/>
            <person name="Chinwalla A."/>
            <person name="Mardis E.R."/>
            <person name="Wilson R.K."/>
        </authorList>
    </citation>
    <scope>NUCLEOTIDE SEQUENCE [LARGE SCALE GENOMIC DNA]</scope>
    <source>
        <strain evidence="5 6">F0254</strain>
    </source>
</reference>
<evidence type="ECO:0000313" key="5">
    <source>
        <dbReference type="EMBL" id="EEX73677.1"/>
    </source>
</evidence>
<dbReference type="Gene3D" id="3.30.1330.20">
    <property type="entry name" value="Tubulin/FtsZ, C-terminal domain"/>
    <property type="match status" value="1"/>
</dbReference>
<comment type="caution">
    <text evidence="5">The sequence shown here is derived from an EMBL/GenBank/DDBJ whole genome shotgun (WGS) entry which is preliminary data.</text>
</comment>
<accession>C9N0J0</accession>
<keyword evidence="5" id="KW-0131">Cell cycle</keyword>
<dbReference type="STRING" id="634994.GCWU000323_02355"/>
<sequence length="296" mass="32877">MLKYRKFYNQRRRKMDGVGIKVVGIGTVGNDVLNKMMKKEIAEVELVGIDTNQGNLDKLNVESKILASENLNEKVQSTLKNTGLVFILTEMSEKKNNEIACIISEVAKAMGILTVVVVATSINSNGENDEIKKLEEVSDTVIVLPLKKLMEADLSATFDKLFEKRDEIFIKNIEFITNLIKKQGIVNLDFDDVKIMLGNSGEGITAFGKGEGQDKVKLATEQIINSPFIKNLPKAGKILLSITAGPDIGLTDLQEITMIINEKFGADQTNILWGYIMDAELEDKIEVEMLITDFSK</sequence>
<evidence type="ECO:0000259" key="4">
    <source>
        <dbReference type="SMART" id="SM00865"/>
    </source>
</evidence>
<dbReference type="PRINTS" id="PR00423">
    <property type="entry name" value="CELLDVISFTSZ"/>
</dbReference>
<dbReference type="SUPFAM" id="SSF52490">
    <property type="entry name" value="Tubulin nucleotide-binding domain-like"/>
    <property type="match status" value="1"/>
</dbReference>
<keyword evidence="2" id="KW-0342">GTP-binding</keyword>
<dbReference type="GO" id="GO:0051301">
    <property type="term" value="P:cell division"/>
    <property type="evidence" value="ECO:0007669"/>
    <property type="project" value="UniProtKB-KW"/>
</dbReference>
<gene>
    <name evidence="5" type="ORF">GCWU000323_02355</name>
</gene>
<evidence type="ECO:0000256" key="2">
    <source>
        <dbReference type="ARBA" id="ARBA00023134"/>
    </source>
</evidence>
<dbReference type="SMART" id="SM00865">
    <property type="entry name" value="Tubulin_C"/>
    <property type="match status" value="1"/>
</dbReference>
<dbReference type="PANTHER" id="PTHR30314:SF3">
    <property type="entry name" value="MITOCHONDRIAL DIVISION PROTEIN FSZA"/>
    <property type="match status" value="1"/>
</dbReference>
<proteinExistence type="predicted"/>
<dbReference type="PANTHER" id="PTHR30314">
    <property type="entry name" value="CELL DIVISION PROTEIN FTSZ-RELATED"/>
    <property type="match status" value="1"/>
</dbReference>
<dbReference type="SMART" id="SM00864">
    <property type="entry name" value="Tubulin"/>
    <property type="match status" value="1"/>
</dbReference>
<dbReference type="eggNOG" id="COG0206">
    <property type="taxonomic scope" value="Bacteria"/>
</dbReference>
<dbReference type="AlphaFoldDB" id="C9N0J0"/>
<dbReference type="InterPro" id="IPR036525">
    <property type="entry name" value="Tubulin/FtsZ_GTPase_sf"/>
</dbReference>
<dbReference type="Proteomes" id="UP000006233">
    <property type="component" value="Unassembled WGS sequence"/>
</dbReference>
<evidence type="ECO:0000256" key="1">
    <source>
        <dbReference type="ARBA" id="ARBA00022741"/>
    </source>
</evidence>
<dbReference type="GO" id="GO:0005525">
    <property type="term" value="F:GTP binding"/>
    <property type="evidence" value="ECO:0007669"/>
    <property type="project" value="UniProtKB-KW"/>
</dbReference>
<dbReference type="InterPro" id="IPR037103">
    <property type="entry name" value="Tubulin/FtsZ-like_C"/>
</dbReference>
<dbReference type="InterPro" id="IPR008280">
    <property type="entry name" value="Tub_FtsZ_C"/>
</dbReference>
<dbReference type="InterPro" id="IPR003008">
    <property type="entry name" value="Tubulin_FtsZ_GTPase"/>
</dbReference>
<protein>
    <submittedName>
        <fullName evidence="5">Putative cell division protein FtsZ</fullName>
    </submittedName>
</protein>
<dbReference type="GO" id="GO:0005737">
    <property type="term" value="C:cytoplasm"/>
    <property type="evidence" value="ECO:0007669"/>
    <property type="project" value="TreeGrafter"/>
</dbReference>
<dbReference type="InterPro" id="IPR045061">
    <property type="entry name" value="FtsZ/CetZ"/>
</dbReference>
<dbReference type="SUPFAM" id="SSF55307">
    <property type="entry name" value="Tubulin C-terminal domain-like"/>
    <property type="match status" value="1"/>
</dbReference>
<dbReference type="EMBL" id="ACVB02000026">
    <property type="protein sequence ID" value="EEX73677.1"/>
    <property type="molecule type" value="Genomic_DNA"/>
</dbReference>
<feature type="domain" description="Tubulin/FtsZ 2-layer sandwich" evidence="4">
    <location>
        <begin position="186"/>
        <end position="296"/>
    </location>
</feature>
<dbReference type="InterPro" id="IPR024757">
    <property type="entry name" value="FtsZ_C"/>
</dbReference>
<evidence type="ECO:0000313" key="6">
    <source>
        <dbReference type="Proteomes" id="UP000006233"/>
    </source>
</evidence>
<evidence type="ECO:0000259" key="3">
    <source>
        <dbReference type="SMART" id="SM00864"/>
    </source>
</evidence>
<dbReference type="Gene3D" id="3.40.50.1440">
    <property type="entry name" value="Tubulin/FtsZ, GTPase domain"/>
    <property type="match status" value="1"/>
</dbReference>
<dbReference type="GO" id="GO:0032153">
    <property type="term" value="C:cell division site"/>
    <property type="evidence" value="ECO:0007669"/>
    <property type="project" value="TreeGrafter"/>
</dbReference>
<dbReference type="GO" id="GO:0003924">
    <property type="term" value="F:GTPase activity"/>
    <property type="evidence" value="ECO:0007669"/>
    <property type="project" value="InterPro"/>
</dbReference>
<dbReference type="InterPro" id="IPR018316">
    <property type="entry name" value="Tubulin/FtsZ_2-layer-sand-dom"/>
</dbReference>
<dbReference type="Pfam" id="PF12327">
    <property type="entry name" value="FtsZ_C"/>
    <property type="match status" value="1"/>
</dbReference>